<evidence type="ECO:0000259" key="8">
    <source>
        <dbReference type="Pfam" id="PF01120"/>
    </source>
</evidence>
<evidence type="ECO:0000256" key="1">
    <source>
        <dbReference type="ARBA" id="ARBA00004071"/>
    </source>
</evidence>
<keyword evidence="4 7" id="KW-0732">Signal</keyword>
<evidence type="ECO:0000313" key="10">
    <source>
        <dbReference type="Proteomes" id="UP000346198"/>
    </source>
</evidence>
<dbReference type="RefSeq" id="WP_136060277.1">
    <property type="nucleotide sequence ID" value="NZ_CAAHFH010000001.1"/>
</dbReference>
<comment type="function">
    <text evidence="1">Alpha-L-fucosidase is responsible for hydrolyzing the alpha-1,6-linked fucose joined to the reducing-end N-acetylglucosamine of the carbohydrate moieties of glycoproteins.</text>
</comment>
<dbReference type="GO" id="GO:0006004">
    <property type="term" value="P:fucose metabolic process"/>
    <property type="evidence" value="ECO:0007669"/>
    <property type="project" value="InterPro"/>
</dbReference>
<evidence type="ECO:0000256" key="3">
    <source>
        <dbReference type="ARBA" id="ARBA00012662"/>
    </source>
</evidence>
<dbReference type="InterPro" id="IPR000933">
    <property type="entry name" value="Glyco_hydro_29"/>
</dbReference>
<dbReference type="InterPro" id="IPR057739">
    <property type="entry name" value="Glyco_hydro_29_N"/>
</dbReference>
<dbReference type="InterPro" id="IPR017853">
    <property type="entry name" value="GH"/>
</dbReference>
<dbReference type="EC" id="3.2.1.51" evidence="3"/>
<evidence type="ECO:0000256" key="6">
    <source>
        <dbReference type="ARBA" id="ARBA00023295"/>
    </source>
</evidence>
<feature type="domain" description="Glycoside hydrolase family 29 N-terminal" evidence="8">
    <location>
        <begin position="19"/>
        <end position="384"/>
    </location>
</feature>
<dbReference type="GO" id="GO:0016139">
    <property type="term" value="P:glycoside catabolic process"/>
    <property type="evidence" value="ECO:0007669"/>
    <property type="project" value="TreeGrafter"/>
</dbReference>
<dbReference type="Pfam" id="PF01120">
    <property type="entry name" value="Alpha_L_fucos"/>
    <property type="match status" value="1"/>
</dbReference>
<accession>A0A6C2UFA3</accession>
<evidence type="ECO:0000313" key="9">
    <source>
        <dbReference type="EMBL" id="VGO18825.1"/>
    </source>
</evidence>
<dbReference type="InterPro" id="IPR016286">
    <property type="entry name" value="FUC_metazoa-typ"/>
</dbReference>
<proteinExistence type="inferred from homology"/>
<feature type="chain" id="PRO_5025683561" description="alpha-L-fucosidase" evidence="7">
    <location>
        <begin position="24"/>
        <end position="529"/>
    </location>
</feature>
<keyword evidence="10" id="KW-1185">Reference proteome</keyword>
<dbReference type="Gene3D" id="2.60.40.1180">
    <property type="entry name" value="Golgi alpha-mannosidase II"/>
    <property type="match status" value="1"/>
</dbReference>
<dbReference type="PANTHER" id="PTHR10030">
    <property type="entry name" value="ALPHA-L-FUCOSIDASE"/>
    <property type="match status" value="1"/>
</dbReference>
<feature type="signal peptide" evidence="7">
    <location>
        <begin position="1"/>
        <end position="23"/>
    </location>
</feature>
<organism evidence="9 10">
    <name type="scientific">Pontiella sulfatireligans</name>
    <dbReference type="NCBI Taxonomy" id="2750658"/>
    <lineage>
        <taxon>Bacteria</taxon>
        <taxon>Pseudomonadati</taxon>
        <taxon>Kiritimatiellota</taxon>
        <taxon>Kiritimatiellia</taxon>
        <taxon>Kiritimatiellales</taxon>
        <taxon>Pontiellaceae</taxon>
        <taxon>Pontiella</taxon>
    </lineage>
</organism>
<dbReference type="EMBL" id="CAAHFH010000001">
    <property type="protein sequence ID" value="VGO18825.1"/>
    <property type="molecule type" value="Genomic_DNA"/>
</dbReference>
<dbReference type="Gene3D" id="3.20.20.80">
    <property type="entry name" value="Glycosidases"/>
    <property type="match status" value="1"/>
</dbReference>
<dbReference type="AlphaFoldDB" id="A0A6C2UFA3"/>
<dbReference type="SMART" id="SM00812">
    <property type="entry name" value="Alpha_L_fucos"/>
    <property type="match status" value="1"/>
</dbReference>
<reference evidence="9 10" key="1">
    <citation type="submission" date="2019-04" db="EMBL/GenBank/DDBJ databases">
        <authorList>
            <person name="Van Vliet M D."/>
        </authorList>
    </citation>
    <scope>NUCLEOTIDE SEQUENCE [LARGE SCALE GENOMIC DNA]</scope>
    <source>
        <strain evidence="9 10">F21</strain>
    </source>
</reference>
<dbReference type="PROSITE" id="PS51257">
    <property type="entry name" value="PROKAR_LIPOPROTEIN"/>
    <property type="match status" value="1"/>
</dbReference>
<sequence>MKRSRVACFVAACLVGTASCLSAQRKRIEASWESIQQYPRCPEWFADAKFGIYTHWTPQSIPAAAANAAGYPTYMYNDKRNQFKFHKKTYGDPLEFGFKDFCPLFTAHKFDAEEWADLFAAAGAKFAGPVAVHHDNFAMWNSKATKWNAKNMGPKKDISGLLADAYKKRGMKFIATFHHCWTWGYYAPATLFDGKDSETWALYGEPREIKRDSKGNYANVGFPTKRYLDQWLGMVNEVVTQYEPEMIWFDIGLDGRKCITPEYQQRMFADYYNWANANGKEVCIGHKEAALLPYGGIKDYERGRSEYLRPNLWMTDGTIGRSWFYQPRFNGQWHDANWVVDILMDIVSKNGVLLLNVPPRPDGSIPEEGAVELKKIGQWLNTNADAVYNTRPWTVYGEPHKKLSERNGRGDEEKKVVYSQEDIRFTQSKDGRTVNVVVLGWPEKEFTVKSIKVDDAGGAAWIELLGCEDTISYRINDKRQLVIVPPIEKPNEIAYCFQLNGFKLSVHKEADKEAFARAEDGVGYSNVAE</sequence>
<gene>
    <name evidence="9" type="ORF">SCARR_00878</name>
</gene>
<dbReference type="Proteomes" id="UP000346198">
    <property type="component" value="Unassembled WGS sequence"/>
</dbReference>
<dbReference type="PANTHER" id="PTHR10030:SF37">
    <property type="entry name" value="ALPHA-L-FUCOSIDASE-RELATED"/>
    <property type="match status" value="1"/>
</dbReference>
<dbReference type="PIRSF" id="PIRSF001092">
    <property type="entry name" value="Alpha-L-fucosidase"/>
    <property type="match status" value="1"/>
</dbReference>
<protein>
    <recommendedName>
        <fullName evidence="3">alpha-L-fucosidase</fullName>
        <ecNumber evidence="3">3.2.1.51</ecNumber>
    </recommendedName>
</protein>
<evidence type="ECO:0000256" key="2">
    <source>
        <dbReference type="ARBA" id="ARBA00007951"/>
    </source>
</evidence>
<dbReference type="InterPro" id="IPR013780">
    <property type="entry name" value="Glyco_hydro_b"/>
</dbReference>
<keyword evidence="5" id="KW-0378">Hydrolase</keyword>
<dbReference type="GO" id="GO:0005764">
    <property type="term" value="C:lysosome"/>
    <property type="evidence" value="ECO:0007669"/>
    <property type="project" value="TreeGrafter"/>
</dbReference>
<evidence type="ECO:0000256" key="4">
    <source>
        <dbReference type="ARBA" id="ARBA00022729"/>
    </source>
</evidence>
<comment type="similarity">
    <text evidence="2">Belongs to the glycosyl hydrolase 29 family.</text>
</comment>
<dbReference type="GO" id="GO:0004560">
    <property type="term" value="F:alpha-L-fucosidase activity"/>
    <property type="evidence" value="ECO:0007669"/>
    <property type="project" value="InterPro"/>
</dbReference>
<keyword evidence="6" id="KW-0326">Glycosidase</keyword>
<evidence type="ECO:0000256" key="7">
    <source>
        <dbReference type="SAM" id="SignalP"/>
    </source>
</evidence>
<evidence type="ECO:0000256" key="5">
    <source>
        <dbReference type="ARBA" id="ARBA00022801"/>
    </source>
</evidence>
<dbReference type="SUPFAM" id="SSF51445">
    <property type="entry name" value="(Trans)glycosidases"/>
    <property type="match status" value="1"/>
</dbReference>
<name>A0A6C2UFA3_9BACT</name>